<dbReference type="EMBL" id="LS483468">
    <property type="protein sequence ID" value="SQI30867.1"/>
    <property type="molecule type" value="Genomic_DNA"/>
</dbReference>
<feature type="transmembrane region" description="Helical" evidence="9">
    <location>
        <begin position="192"/>
        <end position="212"/>
    </location>
</feature>
<keyword evidence="4" id="KW-1003">Cell membrane</keyword>
<dbReference type="InterPro" id="IPR002549">
    <property type="entry name" value="AI-2E-like"/>
</dbReference>
<sequence>MTGSDGDPPTHSDPERVPDTDPIAAAERTAAALSSDGSPRGTLGPRFDRHSPFFTGMTAAAGALTTVAVVLAARAVESILILIGVAFFLALGIEPLVRWVTARRVPRWAAVTGVFVVGGAALTALVAAAVPPLTEQASALIAAAPHYFEQLTEPSSWVGRLNARFDLQHRLTQFSGGAGTSVLGEIVTAGEAVFTALTDTLIVTVLTIYFLADLPRLRATLYRFVPHSRRPRAILLGDEIFAKVGSYVLGNVIISVIAGVATFVWLVAFSVPYALLLGVFVAVLDLVPLIGSTIAGIAVAAVALTVSVPVCVATIVFFVAFRLGEDYLLVPKIIGRSVEVPALSTLIAVLIGGSLLGLVGALVAIPFAAAVHLLAQEVFFPRLDRG</sequence>
<reference evidence="10 11" key="1">
    <citation type="submission" date="2018-06" db="EMBL/GenBank/DDBJ databases">
        <authorList>
            <consortium name="Pathogen Informatics"/>
            <person name="Doyle S."/>
        </authorList>
    </citation>
    <scope>NUCLEOTIDE SEQUENCE [LARGE SCALE GENOMIC DNA]</scope>
    <source>
        <strain evidence="10 11">NCTC10994</strain>
    </source>
</reference>
<comment type="subcellular location">
    <subcellularLocation>
        <location evidence="1">Cell membrane</location>
        <topology evidence="1">Multi-pass membrane protein</topology>
    </subcellularLocation>
</comment>
<dbReference type="PANTHER" id="PTHR21716">
    <property type="entry name" value="TRANSMEMBRANE PROTEIN"/>
    <property type="match status" value="1"/>
</dbReference>
<feature type="transmembrane region" description="Helical" evidence="9">
    <location>
        <begin position="109"/>
        <end position="130"/>
    </location>
</feature>
<dbReference type="PANTHER" id="PTHR21716:SF53">
    <property type="entry name" value="PERMEASE PERM-RELATED"/>
    <property type="match status" value="1"/>
</dbReference>
<name>A0A2X4TTW2_9NOCA</name>
<proteinExistence type="inferred from homology"/>
<evidence type="ECO:0000256" key="2">
    <source>
        <dbReference type="ARBA" id="ARBA00009773"/>
    </source>
</evidence>
<dbReference type="Proteomes" id="UP000249091">
    <property type="component" value="Chromosome 1"/>
</dbReference>
<keyword evidence="5 9" id="KW-0812">Transmembrane</keyword>
<accession>A0A2X4TTW2</accession>
<dbReference type="RefSeq" id="WP_084722624.1">
    <property type="nucleotide sequence ID" value="NZ_JAFBBL010000001.1"/>
</dbReference>
<dbReference type="STRING" id="1219011.GCA_001895045_02873"/>
<keyword evidence="7 9" id="KW-0472">Membrane</keyword>
<evidence type="ECO:0000256" key="9">
    <source>
        <dbReference type="SAM" id="Phobius"/>
    </source>
</evidence>
<organism evidence="10 11">
    <name type="scientific">Rhodococcus coprophilus</name>
    <dbReference type="NCBI Taxonomy" id="38310"/>
    <lineage>
        <taxon>Bacteria</taxon>
        <taxon>Bacillati</taxon>
        <taxon>Actinomycetota</taxon>
        <taxon>Actinomycetes</taxon>
        <taxon>Mycobacteriales</taxon>
        <taxon>Nocardiaceae</taxon>
        <taxon>Rhodococcus</taxon>
    </lineage>
</organism>
<feature type="transmembrane region" description="Helical" evidence="9">
    <location>
        <begin position="263"/>
        <end position="287"/>
    </location>
</feature>
<evidence type="ECO:0000313" key="11">
    <source>
        <dbReference type="Proteomes" id="UP000249091"/>
    </source>
</evidence>
<comment type="similarity">
    <text evidence="2">Belongs to the autoinducer-2 exporter (AI-2E) (TC 2.A.86) family.</text>
</comment>
<evidence type="ECO:0000313" key="10">
    <source>
        <dbReference type="EMBL" id="SQI30867.1"/>
    </source>
</evidence>
<feature type="transmembrane region" description="Helical" evidence="9">
    <location>
        <begin position="53"/>
        <end position="73"/>
    </location>
</feature>
<evidence type="ECO:0000256" key="5">
    <source>
        <dbReference type="ARBA" id="ARBA00022692"/>
    </source>
</evidence>
<keyword evidence="3" id="KW-0813">Transport</keyword>
<feature type="transmembrane region" description="Helical" evidence="9">
    <location>
        <begin position="294"/>
        <end position="322"/>
    </location>
</feature>
<gene>
    <name evidence="10" type="primary">yhhT_2</name>
    <name evidence="10" type="ORF">NCTC10994_01780</name>
</gene>
<keyword evidence="11" id="KW-1185">Reference proteome</keyword>
<feature type="compositionally biased region" description="Basic and acidic residues" evidence="8">
    <location>
        <begin position="8"/>
        <end position="19"/>
    </location>
</feature>
<evidence type="ECO:0000256" key="7">
    <source>
        <dbReference type="ARBA" id="ARBA00023136"/>
    </source>
</evidence>
<evidence type="ECO:0000256" key="6">
    <source>
        <dbReference type="ARBA" id="ARBA00022989"/>
    </source>
</evidence>
<protein>
    <submittedName>
        <fullName evidence="10">Hypothetical membrane protein</fullName>
    </submittedName>
</protein>
<keyword evidence="6 9" id="KW-1133">Transmembrane helix</keyword>
<feature type="transmembrane region" description="Helical" evidence="9">
    <location>
        <begin position="79"/>
        <end position="97"/>
    </location>
</feature>
<evidence type="ECO:0000256" key="4">
    <source>
        <dbReference type="ARBA" id="ARBA00022475"/>
    </source>
</evidence>
<dbReference type="AlphaFoldDB" id="A0A2X4TTW2"/>
<evidence type="ECO:0000256" key="3">
    <source>
        <dbReference type="ARBA" id="ARBA00022448"/>
    </source>
</evidence>
<dbReference type="GO" id="GO:0055085">
    <property type="term" value="P:transmembrane transport"/>
    <property type="evidence" value="ECO:0007669"/>
    <property type="project" value="TreeGrafter"/>
</dbReference>
<feature type="transmembrane region" description="Helical" evidence="9">
    <location>
        <begin position="342"/>
        <end position="375"/>
    </location>
</feature>
<feature type="region of interest" description="Disordered" evidence="8">
    <location>
        <begin position="1"/>
        <end position="45"/>
    </location>
</feature>
<evidence type="ECO:0000256" key="1">
    <source>
        <dbReference type="ARBA" id="ARBA00004651"/>
    </source>
</evidence>
<evidence type="ECO:0000256" key="8">
    <source>
        <dbReference type="SAM" id="MobiDB-lite"/>
    </source>
</evidence>
<dbReference type="Pfam" id="PF01594">
    <property type="entry name" value="AI-2E_transport"/>
    <property type="match status" value="1"/>
</dbReference>
<dbReference type="KEGG" id="rcr:NCTC10994_01780"/>
<dbReference type="GO" id="GO:0005886">
    <property type="term" value="C:plasma membrane"/>
    <property type="evidence" value="ECO:0007669"/>
    <property type="project" value="UniProtKB-SubCell"/>
</dbReference>